<dbReference type="EMBL" id="UPXX01000027">
    <property type="protein sequence ID" value="VBB44273.1"/>
    <property type="molecule type" value="Genomic_DNA"/>
</dbReference>
<protein>
    <submittedName>
        <fullName evidence="1">Uncharacterized protein</fullName>
    </submittedName>
</protein>
<organism evidence="1">
    <name type="scientific">Uncultured Desulfatiglans sp</name>
    <dbReference type="NCBI Taxonomy" id="1748965"/>
    <lineage>
        <taxon>Bacteria</taxon>
        <taxon>Pseudomonadati</taxon>
        <taxon>Thermodesulfobacteriota</taxon>
        <taxon>Desulfobacteria</taxon>
        <taxon>Desulfatiglandales</taxon>
        <taxon>Desulfatiglandaceae</taxon>
        <taxon>Desulfatiglans</taxon>
        <taxon>environmental samples</taxon>
    </lineage>
</organism>
<gene>
    <name evidence="1" type="ORF">TRIP_B330412</name>
</gene>
<evidence type="ECO:0000313" key="1">
    <source>
        <dbReference type="EMBL" id="VBB44273.1"/>
    </source>
</evidence>
<reference evidence="1" key="1">
    <citation type="submission" date="2018-07" db="EMBL/GenBank/DDBJ databases">
        <authorList>
            <consortium name="Genoscope - CEA"/>
            <person name="William W."/>
        </authorList>
    </citation>
    <scope>NUCLEOTIDE SEQUENCE</scope>
    <source>
        <strain evidence="1">IK1</strain>
    </source>
</reference>
<accession>A0A653A8E4</accession>
<proteinExistence type="predicted"/>
<sequence length="314" mass="35887">MTPFHLRAQRNPFRLVKTPLRQSNEGFRIHPLGQFGKSQSCTHAAPLLYALGDAVPDPQGNLGICIDHDDSEFIPAVAVSRVDVLADAALQGSPYLFEQTIPRRVPVFVVELFECLEIEKNEGKRPLLSGGAYDLLIENRKELPPVEKPCQNIRDRELQQFERAVPLEDSPHDLCLELRQFEGFAKEICSTRMYRIDKGIFFVTRNGKAQNLGLKLARLADQFQTIDMWHTKIADKKGVQSLFDHFQRFNRFRAPIHPVPPAGNGFLQYLQELWIVIDKKKALVCEINLFFHAIRHAIRFAFSTERCMSQHGPS</sequence>
<dbReference type="AlphaFoldDB" id="A0A653A8E4"/>
<name>A0A653A8E4_UNCDX</name>